<reference evidence="2 3" key="1">
    <citation type="submission" date="2016-10" db="EMBL/GenBank/DDBJ databases">
        <authorList>
            <person name="de Groot N.N."/>
        </authorList>
    </citation>
    <scope>NUCLEOTIDE SEQUENCE [LARGE SCALE GENOMIC DNA]</scope>
    <source>
        <strain evidence="2 3">DSM 11978</strain>
    </source>
</reference>
<dbReference type="Gene3D" id="2.60.40.10">
    <property type="entry name" value="Immunoglobulins"/>
    <property type="match status" value="3"/>
</dbReference>
<dbReference type="PROSITE" id="PS50866">
    <property type="entry name" value="GOLD"/>
    <property type="match status" value="2"/>
</dbReference>
<dbReference type="STRING" id="190974.SAMN05216439_1932"/>
<feature type="domain" description="GOLD" evidence="1">
    <location>
        <begin position="174"/>
        <end position="303"/>
    </location>
</feature>
<name>A0A1H7MCG0_9EURY</name>
<dbReference type="Proteomes" id="UP000199506">
    <property type="component" value="Unassembled WGS sequence"/>
</dbReference>
<proteinExistence type="predicted"/>
<dbReference type="InterPro" id="IPR001434">
    <property type="entry name" value="OmcB-like_DUF11"/>
</dbReference>
<evidence type="ECO:0000313" key="3">
    <source>
        <dbReference type="Proteomes" id="UP000199506"/>
    </source>
</evidence>
<evidence type="ECO:0000313" key="2">
    <source>
        <dbReference type="EMBL" id="SEL09020.1"/>
    </source>
</evidence>
<dbReference type="RefSeq" id="WP_091699598.1">
    <property type="nucleotide sequence ID" value="NZ_FOAK01000009.1"/>
</dbReference>
<dbReference type="InterPro" id="IPR009038">
    <property type="entry name" value="GOLD_dom"/>
</dbReference>
<gene>
    <name evidence="2" type="ORF">SAMN05216439_1932</name>
</gene>
<dbReference type="EMBL" id="FOAK01000009">
    <property type="protein sequence ID" value="SEL09020.1"/>
    <property type="molecule type" value="Genomic_DNA"/>
</dbReference>
<dbReference type="OrthoDB" id="76051at2157"/>
<dbReference type="InterPro" id="IPR013783">
    <property type="entry name" value="Ig-like_fold"/>
</dbReference>
<dbReference type="AlphaFoldDB" id="A0A1H7MCG0"/>
<accession>A0A1H7MCG0</accession>
<organism evidence="2 3">
    <name type="scientific">Methanobrevibacter gottschalkii</name>
    <dbReference type="NCBI Taxonomy" id="190974"/>
    <lineage>
        <taxon>Archaea</taxon>
        <taxon>Methanobacteriati</taxon>
        <taxon>Methanobacteriota</taxon>
        <taxon>Methanomada group</taxon>
        <taxon>Methanobacteria</taxon>
        <taxon>Methanobacteriales</taxon>
        <taxon>Methanobacteriaceae</taxon>
        <taxon>Methanobrevibacter</taxon>
    </lineage>
</organism>
<sequence>MNKKILILLLIAILTFSVATVSASDNTTDDSVIDSSNRDVVSVDDNNVVSDEYAVNKVSNGALADVNGEENVNNDVDMVIDPINNVSVLQGDNVDVNITVKNIGENNASNVTVNFELPDGFSLIDSNNVSDNTWHIGDLQSSKSTNITVKLNNSGINNGDYVINLTLRANEGIEEIFKQNVTVNVIKKLIQTNLTIDFDKESYVYGDDVGIDVKLPDDATGNVTIKINGTENNASINEVLILSNLTPGNYEVNVTYSGDDKYNGSSGKARFTISKANTTAAIDIVSIKVDEELNITINYDSEINGNATIYVDNIKNQTIEIIDGNGNVTIKGLSKGMYDIKVAFDGNDCYNSSETNKTIEISKNTVNMLINVGDIVYGNDLVINLKLPDNLTSNVTVSLGDINRSINCSGNVTFKDMNAGNYTAIVSYGGDENYFNETKYVDFKIYKASTQTTVNTSDINIGGVLNVSVDPKIDGTATVYLNGTKYSDDIVIVNGSGNVVISNLIEGTYNVLAVFNGNDNYNSSLTNKSIKVSRNVFNITVNVTDVCYGQDVIINITLPGDVTNTVDVVFGYNSQNINLENGVGTVKFSDLDVGNYNATVIYYGDAKYLKSTQIISFNVTKAKPTVDVNISGNKLGQDLVINIALPSDVKNNVTVGIDNISQDVKVTNGVGKAIFKDLTIGEHVLIIDYSGDSNYLNTTEGIYFNVSKAIPVIDIDVKNIYVKGKEVIDIALPDDATGSVTIFINGVEQKTVNDNISSIVLTKSGLAAGTYNVMVSYTGDSKYESANTTVQFKVSKYKAKLTASSKTYNVKVKTKYYYITLKNNKNKVMKKIKVYLKVNGVTYSATTNSYGKASFKLSKLTKKGTYDALITYKGTSYYNKLTKKVTIAVKATPKLTAYSAKLKKSVNAKKYSVTLRTDKYKAMKYTKVTLKVNGKIYTVKTNSLGKATFKITNLNKKAKFLAVISYSGSKYYYSATKKVILTVR</sequence>
<feature type="domain" description="GOLD" evidence="1">
    <location>
        <begin position="347"/>
        <end position="447"/>
    </location>
</feature>
<evidence type="ECO:0000259" key="1">
    <source>
        <dbReference type="PROSITE" id="PS50866"/>
    </source>
</evidence>
<protein>
    <submittedName>
        <fullName evidence="2">Ig-like domain (Group 3)</fullName>
    </submittedName>
</protein>
<dbReference type="Pfam" id="PF01345">
    <property type="entry name" value="DUF11"/>
    <property type="match status" value="1"/>
</dbReference>